<evidence type="ECO:0000313" key="2">
    <source>
        <dbReference type="Proteomes" id="UP000824120"/>
    </source>
</evidence>
<proteinExistence type="predicted"/>
<dbReference type="EMBL" id="JACXVP010000009">
    <property type="protein sequence ID" value="KAG5588185.1"/>
    <property type="molecule type" value="Genomic_DNA"/>
</dbReference>
<reference evidence="1 2" key="1">
    <citation type="submission" date="2020-09" db="EMBL/GenBank/DDBJ databases">
        <title>De no assembly of potato wild relative species, Solanum commersonii.</title>
        <authorList>
            <person name="Cho K."/>
        </authorList>
    </citation>
    <scope>NUCLEOTIDE SEQUENCE [LARGE SCALE GENOMIC DNA]</scope>
    <source>
        <strain evidence="1">LZ3.2</strain>
        <tissue evidence="1">Leaf</tissue>
    </source>
</reference>
<evidence type="ECO:0000313" key="1">
    <source>
        <dbReference type="EMBL" id="KAG5588185.1"/>
    </source>
</evidence>
<dbReference type="AlphaFoldDB" id="A0A9J5XIM5"/>
<keyword evidence="2" id="KW-1185">Reference proteome</keyword>
<sequence>MNFLLTDTVDPPSQAWANFQYQQGCVFESKPRLIPRNTCYIPRDILILHSSIILVERKQKQTNKG</sequence>
<gene>
    <name evidence="1" type="ORF">H5410_048619</name>
</gene>
<organism evidence="1 2">
    <name type="scientific">Solanum commersonii</name>
    <name type="common">Commerson's wild potato</name>
    <name type="synonym">Commerson's nightshade</name>
    <dbReference type="NCBI Taxonomy" id="4109"/>
    <lineage>
        <taxon>Eukaryota</taxon>
        <taxon>Viridiplantae</taxon>
        <taxon>Streptophyta</taxon>
        <taxon>Embryophyta</taxon>
        <taxon>Tracheophyta</taxon>
        <taxon>Spermatophyta</taxon>
        <taxon>Magnoliopsida</taxon>
        <taxon>eudicotyledons</taxon>
        <taxon>Gunneridae</taxon>
        <taxon>Pentapetalae</taxon>
        <taxon>asterids</taxon>
        <taxon>lamiids</taxon>
        <taxon>Solanales</taxon>
        <taxon>Solanaceae</taxon>
        <taxon>Solanoideae</taxon>
        <taxon>Solaneae</taxon>
        <taxon>Solanum</taxon>
    </lineage>
</organism>
<dbReference type="Proteomes" id="UP000824120">
    <property type="component" value="Chromosome 9"/>
</dbReference>
<name>A0A9J5XIM5_SOLCO</name>
<accession>A0A9J5XIM5</accession>
<comment type="caution">
    <text evidence="1">The sequence shown here is derived from an EMBL/GenBank/DDBJ whole genome shotgun (WGS) entry which is preliminary data.</text>
</comment>
<protein>
    <submittedName>
        <fullName evidence="1">Uncharacterized protein</fullName>
    </submittedName>
</protein>